<keyword evidence="5" id="KW-1185">Reference proteome</keyword>
<dbReference type="Pfam" id="PF21388">
    <property type="entry name" value="SPATA2_PUB-like"/>
    <property type="match status" value="1"/>
</dbReference>
<proteinExistence type="inferred from homology"/>
<accession>A0A8D0G8S1</accession>
<evidence type="ECO:0000259" key="3">
    <source>
        <dbReference type="Pfam" id="PF21388"/>
    </source>
</evidence>
<feature type="region of interest" description="Disordered" evidence="2">
    <location>
        <begin position="203"/>
        <end position="278"/>
    </location>
</feature>
<dbReference type="Gene3D" id="1.20.58.2190">
    <property type="match status" value="1"/>
</dbReference>
<feature type="region of interest" description="Disordered" evidence="2">
    <location>
        <begin position="554"/>
        <end position="594"/>
    </location>
</feature>
<dbReference type="Ensembl" id="ENSSPUT00000001579.1">
    <property type="protein sequence ID" value="ENSSPUP00000001497.1"/>
    <property type="gene ID" value="ENSSPUG00000001167.1"/>
</dbReference>
<organism evidence="4 5">
    <name type="scientific">Sphenodon punctatus</name>
    <name type="common">Tuatara</name>
    <name type="synonym">Hatteria punctata</name>
    <dbReference type="NCBI Taxonomy" id="8508"/>
    <lineage>
        <taxon>Eukaryota</taxon>
        <taxon>Metazoa</taxon>
        <taxon>Chordata</taxon>
        <taxon>Craniata</taxon>
        <taxon>Vertebrata</taxon>
        <taxon>Euteleostomi</taxon>
        <taxon>Lepidosauria</taxon>
        <taxon>Sphenodontia</taxon>
        <taxon>Sphenodontidae</taxon>
        <taxon>Sphenodon</taxon>
    </lineage>
</organism>
<evidence type="ECO:0000256" key="1">
    <source>
        <dbReference type="ARBA" id="ARBA00038142"/>
    </source>
</evidence>
<dbReference type="GeneTree" id="ENSGT00530000063956"/>
<feature type="compositionally biased region" description="Basic and acidic residues" evidence="2">
    <location>
        <begin position="203"/>
        <end position="222"/>
    </location>
</feature>
<dbReference type="PANTHER" id="PTHR15326:SF9">
    <property type="entry name" value="SPERMATOGENESIS-ASSOCIATED PROTEIN 2"/>
    <property type="match status" value="1"/>
</dbReference>
<dbReference type="Proteomes" id="UP000694392">
    <property type="component" value="Unplaced"/>
</dbReference>
<dbReference type="OMA" id="AINCIDP"/>
<comment type="similarity">
    <text evidence="1">Belongs to the SPATA2 family.</text>
</comment>
<sequence length="594" mass="65922">MKEPPAAAARARQEIIRDYLTFYGTKWLEGKLWICNEAALKAKGKRFLEAGARSCEAFSRFNLYSIAENCFEGNREIQRGDLVQKLIQAFEFLELICVNLFLSPWRKEIKSLKTFTGNFVYSVQSVLPANTVEAILEKIGYVATTEMEFSLVGKINEEETKQIEFEIFLARIECETILEMANEGRASDFVALLQKRAQMLWHQEDEDRKSLPSQKEESRDVENCESNETPGYLDAQQKPLANNEPSFKMAGNDQIKGESHCKPAAEEPWSEFAESASKPQEAQMQASDLTCFPSKSSDSEDFLTRYSDIFIGQKRIFSQADTRLSVSKTGSAPLSPSSSGPQALAIFDDVTLEVPENLQGQEFPEDTIEAKIQDAMSCTSMPGPNPRDQPGELKGEALPHGNRLRSESDLSGEEEVCELSSSFQKLKIKEASVEELLYSAEEVAQPKSPSAVKSSDADNRCDCSRLKCVYPPCAPTPNTEALSANPLCNVVGGNKGPTINSDNGRLSTDTPGTYGASECFRHIREPPNSTYIPPTSIDVQPHGVSNAMIQCRWSHFPPDEGSPDSPVHKAKLEPNTFKSNKTHQESYVVVSKDD</sequence>
<name>A0A8D0G8S1_SPHPU</name>
<dbReference type="AlphaFoldDB" id="A0A8D0G8S1"/>
<evidence type="ECO:0000313" key="4">
    <source>
        <dbReference type="Ensembl" id="ENSSPUP00000001497.1"/>
    </source>
</evidence>
<reference evidence="4" key="2">
    <citation type="submission" date="2025-09" db="UniProtKB">
        <authorList>
            <consortium name="Ensembl"/>
        </authorList>
    </citation>
    <scope>IDENTIFICATION</scope>
</reference>
<dbReference type="PANTHER" id="PTHR15326">
    <property type="entry name" value="SPERMATOGENESIS-ASSOCIATED PROTEIN 2/TAMOZHENNIC"/>
    <property type="match status" value="1"/>
</dbReference>
<evidence type="ECO:0000313" key="5">
    <source>
        <dbReference type="Proteomes" id="UP000694392"/>
    </source>
</evidence>
<feature type="domain" description="Spermatogenesis-associated protein 2 PUB-like" evidence="3">
    <location>
        <begin position="33"/>
        <end position="183"/>
    </location>
</feature>
<feature type="compositionally biased region" description="Basic and acidic residues" evidence="2">
    <location>
        <begin position="255"/>
        <end position="265"/>
    </location>
</feature>
<feature type="region of interest" description="Disordered" evidence="2">
    <location>
        <begin position="380"/>
        <end position="413"/>
    </location>
</feature>
<reference evidence="4" key="1">
    <citation type="submission" date="2025-08" db="UniProtKB">
        <authorList>
            <consortium name="Ensembl"/>
        </authorList>
    </citation>
    <scope>IDENTIFICATION</scope>
</reference>
<protein>
    <recommendedName>
        <fullName evidence="3">Spermatogenesis-associated protein 2 PUB-like domain-containing protein</fullName>
    </recommendedName>
</protein>
<dbReference type="InterPro" id="IPR048839">
    <property type="entry name" value="SPATA2_PUB-like"/>
</dbReference>
<dbReference type="GO" id="GO:0005737">
    <property type="term" value="C:cytoplasm"/>
    <property type="evidence" value="ECO:0007669"/>
    <property type="project" value="TreeGrafter"/>
</dbReference>
<evidence type="ECO:0000256" key="2">
    <source>
        <dbReference type="SAM" id="MobiDB-lite"/>
    </source>
</evidence>